<evidence type="ECO:0000259" key="1">
    <source>
        <dbReference type="Pfam" id="PF00149"/>
    </source>
</evidence>
<evidence type="ECO:0000313" key="2">
    <source>
        <dbReference type="EMBL" id="ANA86568.1"/>
    </source>
</evidence>
<dbReference type="SUPFAM" id="SSF56300">
    <property type="entry name" value="Metallo-dependent phosphatases"/>
    <property type="match status" value="1"/>
</dbReference>
<dbReference type="KEGG" id="vg:28803285"/>
<accession>A0A160DF78</accession>
<dbReference type="InterPro" id="IPR029052">
    <property type="entry name" value="Metallo-depent_PP-like"/>
</dbReference>
<dbReference type="InterPro" id="IPR004843">
    <property type="entry name" value="Calcineurin-like_PHP"/>
</dbReference>
<name>A0A160DF78_9CAUD</name>
<dbReference type="Pfam" id="PF00149">
    <property type="entry name" value="Metallophos"/>
    <property type="match status" value="1"/>
</dbReference>
<reference evidence="2 3" key="1">
    <citation type="submission" date="2016-03" db="EMBL/GenBank/DDBJ databases">
        <authorList>
            <person name="Montgomery M.T."/>
            <person name="Guerrero C.A."/>
            <person name="Mavrich T.N."/>
            <person name="Pope W.H."/>
            <person name="Garlena R.A."/>
            <person name="Russell D.A."/>
            <person name="Jacobs-Sera D."/>
            <person name="Hendrix R.W."/>
            <person name="Hatfull G.F."/>
        </authorList>
    </citation>
    <scope>NUCLEOTIDE SEQUENCE [LARGE SCALE GENOMIC DNA]</scope>
</reference>
<feature type="domain" description="Calcineurin-like phosphoesterase" evidence="1">
    <location>
        <begin position="1"/>
        <end position="168"/>
    </location>
</feature>
<dbReference type="GO" id="GO:0016787">
    <property type="term" value="F:hydrolase activity"/>
    <property type="evidence" value="ECO:0007669"/>
    <property type="project" value="InterPro"/>
</dbReference>
<dbReference type="Proteomes" id="UP000203982">
    <property type="component" value="Segment"/>
</dbReference>
<dbReference type="EMBL" id="KU998246">
    <property type="protein sequence ID" value="ANA86568.1"/>
    <property type="molecule type" value="Genomic_DNA"/>
</dbReference>
<protein>
    <submittedName>
        <fullName evidence="2">MRE11 double-strand break repair endo/exonuclease</fullName>
    </submittedName>
</protein>
<sequence length="255" mass="29513">MTIYFTADLHLGHKKPQLGRIHLVRQEWQNRPVDGMRPEYVMMQNFRSTLTKRDQLWILGDLSAGGSQAQRDALATLAQLRTDTGAEFHLIPGNHDGCHPQFRTAKKWWPEYLEVFDTIMPFAARKIAGHNVCLSHYPYYGDHTEEDRHPQWRLRDTGRWLLHGHTHQSSPLTVLQWDDQGLYSKLVPMHTRHPDIPTRFENVNFRELDGTPTRVVQPGDSELRRTINVGVDAWGLWPVSLETVADLITKLEGEQ</sequence>
<evidence type="ECO:0000313" key="3">
    <source>
        <dbReference type="Proteomes" id="UP000203982"/>
    </source>
</evidence>
<dbReference type="RefSeq" id="YP_009273105.1">
    <property type="nucleotide sequence ID" value="NC_030901.1"/>
</dbReference>
<dbReference type="GeneID" id="28803285"/>
<proteinExistence type="predicted"/>
<gene>
    <name evidence="2" type="primary">70</name>
    <name evidence="2" type="ORF">PBI_CLUBL_70</name>
</gene>
<organism evidence="2 3">
    <name type="scientific">Gordonia phage ClubL</name>
    <dbReference type="NCBI Taxonomy" id="1838065"/>
    <lineage>
        <taxon>Viruses</taxon>
        <taxon>Duplodnaviria</taxon>
        <taxon>Heunggongvirae</taxon>
        <taxon>Uroviricota</taxon>
        <taxon>Caudoviricetes</taxon>
        <taxon>Smoothievirus</taxon>
        <taxon>Smoothievirus clubL</taxon>
    </lineage>
</organism>
<keyword evidence="3" id="KW-1185">Reference proteome</keyword>
<dbReference type="Gene3D" id="3.60.21.10">
    <property type="match status" value="1"/>
</dbReference>